<feature type="region of interest" description="Disordered" evidence="1">
    <location>
        <begin position="16"/>
        <end position="36"/>
    </location>
</feature>
<dbReference type="Pfam" id="PF10679">
    <property type="entry name" value="DUF2491"/>
    <property type="match status" value="1"/>
</dbReference>
<protein>
    <submittedName>
        <fullName evidence="2">DUF2491 family protein</fullName>
    </submittedName>
</protein>
<dbReference type="AlphaFoldDB" id="A0A3S0W875"/>
<dbReference type="OrthoDB" id="6148994at2"/>
<reference evidence="2 3" key="1">
    <citation type="submission" date="2018-12" db="EMBL/GenBank/DDBJ databases">
        <title>three novel Halomonas strain isolated from plants.</title>
        <authorList>
            <person name="Sun C."/>
        </authorList>
    </citation>
    <scope>NUCLEOTIDE SEQUENCE [LARGE SCALE GENOMIC DNA]</scope>
    <source>
        <strain evidence="2 3">DSM 19434</strain>
    </source>
</reference>
<evidence type="ECO:0000256" key="1">
    <source>
        <dbReference type="SAM" id="MobiDB-lite"/>
    </source>
</evidence>
<sequence>MFGSLKSLFRANSKNVQQKHASETAQRSNGLPAGMTPDDVNGLRLGGMVSLNMLSLKAFDSLNFDASWSGAAQEIAAVGVVELGQGEQLARFYLENDTWIQASIANGKVFEYKLFDFLSSQHVSNLEFDGLINQPDSQTPAHPLGQSSFTLEADDDIKDALKRYQRVWGAETSEWSAPVVLEETVTRAHGGGVSQVTHHCMLYERHDQASERFEYILLSAEADELEGSYQLVTSLGIDISAVIIEAH</sequence>
<accession>A0A3S0W875</accession>
<dbReference type="EMBL" id="RZHG01000015">
    <property type="protein sequence ID" value="RUR31551.1"/>
    <property type="molecule type" value="Genomic_DNA"/>
</dbReference>
<proteinExistence type="predicted"/>
<comment type="caution">
    <text evidence="2">The sequence shown here is derived from an EMBL/GenBank/DDBJ whole genome shotgun (WGS) entry which is preliminary data.</text>
</comment>
<gene>
    <name evidence="2" type="ORF">ELY33_07800</name>
</gene>
<evidence type="ECO:0000313" key="3">
    <source>
        <dbReference type="Proteomes" id="UP000287336"/>
    </source>
</evidence>
<dbReference type="RefSeq" id="WP_126946394.1">
    <property type="nucleotide sequence ID" value="NZ_RZHG01000015.1"/>
</dbReference>
<keyword evidence="3" id="KW-1185">Reference proteome</keyword>
<dbReference type="Proteomes" id="UP000287336">
    <property type="component" value="Unassembled WGS sequence"/>
</dbReference>
<feature type="compositionally biased region" description="Polar residues" evidence="1">
    <location>
        <begin position="16"/>
        <end position="29"/>
    </location>
</feature>
<evidence type="ECO:0000313" key="2">
    <source>
        <dbReference type="EMBL" id="RUR31551.1"/>
    </source>
</evidence>
<dbReference type="InterPro" id="IPR019621">
    <property type="entry name" value="DUF2491"/>
</dbReference>
<name>A0A3S0W875_9GAMM</name>
<organism evidence="2 3">
    <name type="scientific">Vreelandella andesensis</name>
    <dbReference type="NCBI Taxonomy" id="447567"/>
    <lineage>
        <taxon>Bacteria</taxon>
        <taxon>Pseudomonadati</taxon>
        <taxon>Pseudomonadota</taxon>
        <taxon>Gammaproteobacteria</taxon>
        <taxon>Oceanospirillales</taxon>
        <taxon>Halomonadaceae</taxon>
        <taxon>Vreelandella</taxon>
    </lineage>
</organism>